<feature type="domain" description="ABC transporter" evidence="3">
    <location>
        <begin position="5"/>
        <end position="231"/>
    </location>
</feature>
<protein>
    <submittedName>
        <fullName evidence="4">Phosphonate-transporting ATPase</fullName>
        <ecNumber evidence="4">3.6.3.28</ecNumber>
    </submittedName>
</protein>
<dbReference type="KEGG" id="scc:Spico_0160"/>
<organism evidence="4 5">
    <name type="scientific">Parasphaerochaeta coccoides (strain ATCC BAA-1237 / DSM 17374 / SPN1)</name>
    <name type="common">Sphaerochaeta coccoides</name>
    <dbReference type="NCBI Taxonomy" id="760011"/>
    <lineage>
        <taxon>Bacteria</taxon>
        <taxon>Pseudomonadati</taxon>
        <taxon>Spirochaetota</taxon>
        <taxon>Spirochaetia</taxon>
        <taxon>Spirochaetales</taxon>
        <taxon>Sphaerochaetaceae</taxon>
        <taxon>Parasphaerochaeta</taxon>
    </lineage>
</organism>
<accession>F4GJX3</accession>
<keyword evidence="1" id="KW-0547">Nucleotide-binding</keyword>
<dbReference type="Pfam" id="PF00005">
    <property type="entry name" value="ABC_tran"/>
    <property type="match status" value="1"/>
</dbReference>
<dbReference type="InterPro" id="IPR015854">
    <property type="entry name" value="ABC_transpr_LolD-like"/>
</dbReference>
<dbReference type="GO" id="GO:0005524">
    <property type="term" value="F:ATP binding"/>
    <property type="evidence" value="ECO:0007669"/>
    <property type="project" value="UniProtKB-KW"/>
</dbReference>
<dbReference type="EMBL" id="CP002659">
    <property type="protein sequence ID" value="AEC01398.1"/>
    <property type="molecule type" value="Genomic_DNA"/>
</dbReference>
<dbReference type="PANTHER" id="PTHR24220">
    <property type="entry name" value="IMPORT ATP-BINDING PROTEIN"/>
    <property type="match status" value="1"/>
</dbReference>
<dbReference type="SUPFAM" id="SSF52540">
    <property type="entry name" value="P-loop containing nucleoside triphosphate hydrolases"/>
    <property type="match status" value="1"/>
</dbReference>
<dbReference type="InterPro" id="IPR027417">
    <property type="entry name" value="P-loop_NTPase"/>
</dbReference>
<sequence length="231" mass="24935">MGASLVVHDLAWSFAPGNIPFIRIPRVEVPEKSVVVLTGPSGAGKSTLLFLLAGMEHLHSGSVTWGKNDLATMTNDARDAWRRDNVGIVFQDFQLIPSLSALKNVLLPLTFSHFIIPPETRIRAEALLSHLGVPRIHALAGSLSRGEMQRVSIARALMKNPSIILADEPTASLDAGNEDTVSTLLLTAARENGATLVISSHQKKVKDDADYILDISHGQMVSFNERKGGTT</sequence>
<reference evidence="4 5" key="2">
    <citation type="journal article" date="2012" name="Stand. Genomic Sci.">
        <title>Complete genome sequence of the termite hindgut bacterium Spirochaeta coccoides type strain (SPN1(T)), reclassification in the genus Sphaerochaeta as Sphaerochaeta coccoides comb. nov. and emendations of the family Spirochaetaceae and the genus Sphaerochaeta.</title>
        <authorList>
            <person name="Abt B."/>
            <person name="Han C."/>
            <person name="Scheuner C."/>
            <person name="Lu M."/>
            <person name="Lapidus A."/>
            <person name="Nolan M."/>
            <person name="Lucas S."/>
            <person name="Hammon N."/>
            <person name="Deshpande S."/>
            <person name="Cheng J.F."/>
            <person name="Tapia R."/>
            <person name="Goodwin L.A."/>
            <person name="Pitluck S."/>
            <person name="Liolios K."/>
            <person name="Pagani I."/>
            <person name="Ivanova N."/>
            <person name="Mavromatis K."/>
            <person name="Mikhailova N."/>
            <person name="Huntemann M."/>
            <person name="Pati A."/>
            <person name="Chen A."/>
            <person name="Palaniappan K."/>
            <person name="Land M."/>
            <person name="Hauser L."/>
            <person name="Brambilla E.M."/>
            <person name="Rohde M."/>
            <person name="Spring S."/>
            <person name="Gronow S."/>
            <person name="Goker M."/>
            <person name="Woyke T."/>
            <person name="Bristow J."/>
            <person name="Eisen J.A."/>
            <person name="Markowitz V."/>
            <person name="Hugenholtz P."/>
            <person name="Kyrpides N.C."/>
            <person name="Klenk H.P."/>
            <person name="Detter J.C."/>
        </authorList>
    </citation>
    <scope>NUCLEOTIDE SEQUENCE [LARGE SCALE GENOMIC DNA]</scope>
    <source>
        <strain evidence="5">ATCC BAA-1237 / DSM 17374 / SPN1</strain>
    </source>
</reference>
<dbReference type="AlphaFoldDB" id="F4GJX3"/>
<dbReference type="HOGENOM" id="CLU_000604_1_22_12"/>
<dbReference type="GO" id="GO:0005886">
    <property type="term" value="C:plasma membrane"/>
    <property type="evidence" value="ECO:0007669"/>
    <property type="project" value="TreeGrafter"/>
</dbReference>
<dbReference type="Proteomes" id="UP000007939">
    <property type="component" value="Chromosome"/>
</dbReference>
<evidence type="ECO:0000259" key="3">
    <source>
        <dbReference type="PROSITE" id="PS50893"/>
    </source>
</evidence>
<dbReference type="PROSITE" id="PS50893">
    <property type="entry name" value="ABC_TRANSPORTER_2"/>
    <property type="match status" value="1"/>
</dbReference>
<evidence type="ECO:0000256" key="2">
    <source>
        <dbReference type="ARBA" id="ARBA00022840"/>
    </source>
</evidence>
<evidence type="ECO:0000313" key="4">
    <source>
        <dbReference type="EMBL" id="AEC01398.1"/>
    </source>
</evidence>
<dbReference type="EC" id="3.6.3.28" evidence="4"/>
<name>F4GJX3_PARC1</name>
<dbReference type="GO" id="GO:0016887">
    <property type="term" value="F:ATP hydrolysis activity"/>
    <property type="evidence" value="ECO:0007669"/>
    <property type="project" value="InterPro"/>
</dbReference>
<keyword evidence="5" id="KW-1185">Reference proteome</keyword>
<dbReference type="SMART" id="SM00382">
    <property type="entry name" value="AAA"/>
    <property type="match status" value="1"/>
</dbReference>
<dbReference type="eggNOG" id="COG1136">
    <property type="taxonomic scope" value="Bacteria"/>
</dbReference>
<evidence type="ECO:0000313" key="5">
    <source>
        <dbReference type="Proteomes" id="UP000007939"/>
    </source>
</evidence>
<dbReference type="InterPro" id="IPR003593">
    <property type="entry name" value="AAA+_ATPase"/>
</dbReference>
<gene>
    <name evidence="4" type="ordered locus">Spico_0160</name>
</gene>
<dbReference type="InterPro" id="IPR003439">
    <property type="entry name" value="ABC_transporter-like_ATP-bd"/>
</dbReference>
<keyword evidence="4" id="KW-0378">Hydrolase</keyword>
<dbReference type="RefSeq" id="WP_013738794.1">
    <property type="nucleotide sequence ID" value="NC_015436.1"/>
</dbReference>
<dbReference type="STRING" id="760011.Spico_0160"/>
<proteinExistence type="predicted"/>
<reference evidence="5" key="1">
    <citation type="submission" date="2011-04" db="EMBL/GenBank/DDBJ databases">
        <title>The complete genome of Spirochaeta coccoides DSM 17374.</title>
        <authorList>
            <person name="Lucas S."/>
            <person name="Copeland A."/>
            <person name="Lapidus A."/>
            <person name="Bruce D."/>
            <person name="Goodwin L."/>
            <person name="Pitluck S."/>
            <person name="Peters L."/>
            <person name="Kyrpides N."/>
            <person name="Mavromatis K."/>
            <person name="Pagani I."/>
            <person name="Ivanova N."/>
            <person name="Ovchinnikova G."/>
            <person name="Lu M."/>
            <person name="Detter J.C."/>
            <person name="Tapia R."/>
            <person name="Han C."/>
            <person name="Land M."/>
            <person name="Hauser L."/>
            <person name="Markowitz V."/>
            <person name="Cheng J.-F."/>
            <person name="Hugenholtz P."/>
            <person name="Woyke T."/>
            <person name="Wu D."/>
            <person name="Spring S."/>
            <person name="Schroeder M."/>
            <person name="Brambilla E."/>
            <person name="Klenk H.-P."/>
            <person name="Eisen J.A."/>
        </authorList>
    </citation>
    <scope>NUCLEOTIDE SEQUENCE [LARGE SCALE GENOMIC DNA]</scope>
    <source>
        <strain evidence="5">ATCC BAA-1237 / DSM 17374 / SPN1</strain>
    </source>
</reference>
<evidence type="ECO:0000256" key="1">
    <source>
        <dbReference type="ARBA" id="ARBA00022741"/>
    </source>
</evidence>
<keyword evidence="2" id="KW-0067">ATP-binding</keyword>
<dbReference type="GO" id="GO:0022857">
    <property type="term" value="F:transmembrane transporter activity"/>
    <property type="evidence" value="ECO:0007669"/>
    <property type="project" value="TreeGrafter"/>
</dbReference>
<dbReference type="Gene3D" id="3.40.50.300">
    <property type="entry name" value="P-loop containing nucleotide triphosphate hydrolases"/>
    <property type="match status" value="1"/>
</dbReference>